<name>A0ABN1B4K9_9BACI</name>
<dbReference type="InterPro" id="IPR015422">
    <property type="entry name" value="PyrdxlP-dep_Trfase_small"/>
</dbReference>
<dbReference type="GO" id="GO:0008483">
    <property type="term" value="F:transaminase activity"/>
    <property type="evidence" value="ECO:0007669"/>
    <property type="project" value="UniProtKB-KW"/>
</dbReference>
<keyword evidence="5" id="KW-1185">Reference proteome</keyword>
<evidence type="ECO:0000256" key="2">
    <source>
        <dbReference type="ARBA" id="ARBA00037999"/>
    </source>
</evidence>
<accession>A0ABN1B4K9</accession>
<dbReference type="EMBL" id="BAAADO010000003">
    <property type="protein sequence ID" value="GAA0489850.1"/>
    <property type="molecule type" value="Genomic_DNA"/>
</dbReference>
<keyword evidence="4" id="KW-0808">Transferase</keyword>
<dbReference type="Gene3D" id="3.40.640.10">
    <property type="entry name" value="Type I PLP-dependent aspartate aminotransferase-like (Major domain)"/>
    <property type="match status" value="1"/>
</dbReference>
<protein>
    <submittedName>
        <fullName evidence="4">DegT/DnrJ/EryC1/StrS family aminotransferase</fullName>
    </submittedName>
</protein>
<comment type="caution">
    <text evidence="4">The sequence shown here is derived from an EMBL/GenBank/DDBJ whole genome shotgun (WGS) entry which is preliminary data.</text>
</comment>
<evidence type="ECO:0000256" key="3">
    <source>
        <dbReference type="RuleBase" id="RU004508"/>
    </source>
</evidence>
<dbReference type="Pfam" id="PF01041">
    <property type="entry name" value="DegT_DnrJ_EryC1"/>
    <property type="match status" value="1"/>
</dbReference>
<comment type="similarity">
    <text evidence="2 3">Belongs to the DegT/DnrJ/EryC1 family.</text>
</comment>
<dbReference type="PANTHER" id="PTHR30244">
    <property type="entry name" value="TRANSAMINASE"/>
    <property type="match status" value="1"/>
</dbReference>
<proteinExistence type="inferred from homology"/>
<dbReference type="PANTHER" id="PTHR30244:SF36">
    <property type="entry name" value="3-OXO-GLUCOSE-6-PHOSPHATE:GLUTAMATE AMINOTRANSFERASE"/>
    <property type="match status" value="1"/>
</dbReference>
<dbReference type="PIRSF" id="PIRSF000390">
    <property type="entry name" value="PLP_StrS"/>
    <property type="match status" value="1"/>
</dbReference>
<evidence type="ECO:0000313" key="4">
    <source>
        <dbReference type="EMBL" id="GAA0489850.1"/>
    </source>
</evidence>
<keyword evidence="1 3" id="KW-0663">Pyridoxal phosphate</keyword>
<sequence>MPENEFRQVPLLDLKEEWKLMRTSGIEKIVEVLDSGQYILGEKGRELEIRTADYLNVPYSLGVASGTDALQLALKALDIGPGDEVITSPFTFFATGEVIVQEGAKPVFVDIDPVTYNLNPAKIEEAITQNTKAIMVVHLYGQVANMGEIMDIAQKHNLKVIEDACQAMGAEYEGKKAGTIGDIGCFSFFPTKNLGAFGDAGLVVTSQQELYEKVHSLRNHGSQKNYQHSLIGMNSRLDELQAAILLIKIDYLEGFLTRRNEIARRYTEKFKNKVKTPPIVRNREHTFHQYCIELDNRNELAKELKNNGIDSAIYYLIPLHLQEAFHYLGYKEGDFPNAEHTAKRILALPINPTLSVEKQNYVIKSVLHFLDYNG</sequence>
<organism evidence="4 5">
    <name type="scientific">Salinibacillus aidingensis</name>
    <dbReference type="NCBI Taxonomy" id="237684"/>
    <lineage>
        <taxon>Bacteria</taxon>
        <taxon>Bacillati</taxon>
        <taxon>Bacillota</taxon>
        <taxon>Bacilli</taxon>
        <taxon>Bacillales</taxon>
        <taxon>Bacillaceae</taxon>
        <taxon>Salinibacillus</taxon>
    </lineage>
</organism>
<gene>
    <name evidence="4" type="ORF">GCM10008986_14700</name>
</gene>
<dbReference type="Proteomes" id="UP001500880">
    <property type="component" value="Unassembled WGS sequence"/>
</dbReference>
<dbReference type="SUPFAM" id="SSF53383">
    <property type="entry name" value="PLP-dependent transferases"/>
    <property type="match status" value="1"/>
</dbReference>
<dbReference type="CDD" id="cd00616">
    <property type="entry name" value="AHBA_syn"/>
    <property type="match status" value="1"/>
</dbReference>
<dbReference type="RefSeq" id="WP_343839312.1">
    <property type="nucleotide sequence ID" value="NZ_BAAADO010000003.1"/>
</dbReference>
<keyword evidence="4" id="KW-0032">Aminotransferase</keyword>
<reference evidence="4 5" key="1">
    <citation type="journal article" date="2019" name="Int. J. Syst. Evol. Microbiol.">
        <title>The Global Catalogue of Microorganisms (GCM) 10K type strain sequencing project: providing services to taxonomists for standard genome sequencing and annotation.</title>
        <authorList>
            <consortium name="The Broad Institute Genomics Platform"/>
            <consortium name="The Broad Institute Genome Sequencing Center for Infectious Disease"/>
            <person name="Wu L."/>
            <person name="Ma J."/>
        </authorList>
    </citation>
    <scope>NUCLEOTIDE SEQUENCE [LARGE SCALE GENOMIC DNA]</scope>
    <source>
        <strain evidence="4 5">JCM 12389</strain>
    </source>
</reference>
<dbReference type="Gene3D" id="3.90.1150.10">
    <property type="entry name" value="Aspartate Aminotransferase, domain 1"/>
    <property type="match status" value="1"/>
</dbReference>
<dbReference type="InterPro" id="IPR015421">
    <property type="entry name" value="PyrdxlP-dep_Trfase_major"/>
</dbReference>
<dbReference type="InterPro" id="IPR015424">
    <property type="entry name" value="PyrdxlP-dep_Trfase"/>
</dbReference>
<evidence type="ECO:0000256" key="1">
    <source>
        <dbReference type="ARBA" id="ARBA00022898"/>
    </source>
</evidence>
<dbReference type="InterPro" id="IPR000653">
    <property type="entry name" value="DegT/StrS_aminotransferase"/>
</dbReference>
<evidence type="ECO:0000313" key="5">
    <source>
        <dbReference type="Proteomes" id="UP001500880"/>
    </source>
</evidence>